<proteinExistence type="predicted"/>
<organism evidence="1 2">
    <name type="scientific">Aquamicrobium ahrensii</name>
    <dbReference type="NCBI Taxonomy" id="469551"/>
    <lineage>
        <taxon>Bacteria</taxon>
        <taxon>Pseudomonadati</taxon>
        <taxon>Pseudomonadota</taxon>
        <taxon>Alphaproteobacteria</taxon>
        <taxon>Hyphomicrobiales</taxon>
        <taxon>Phyllobacteriaceae</taxon>
        <taxon>Aquamicrobium</taxon>
    </lineage>
</organism>
<dbReference type="InterPro" id="IPR008767">
    <property type="entry name" value="Phage_SPP1_head-tail_adaptor"/>
</dbReference>
<evidence type="ECO:0000313" key="2">
    <source>
        <dbReference type="Proteomes" id="UP001549143"/>
    </source>
</evidence>
<keyword evidence="2" id="KW-1185">Reference proteome</keyword>
<protein>
    <submittedName>
        <fullName evidence="1">SPP1 family predicted phage head-tail adaptor</fullName>
    </submittedName>
</protein>
<dbReference type="Pfam" id="PF05521">
    <property type="entry name" value="Phage_HCP"/>
    <property type="match status" value="1"/>
</dbReference>
<dbReference type="Proteomes" id="UP001549143">
    <property type="component" value="Unassembled WGS sequence"/>
</dbReference>
<comment type="caution">
    <text evidence="1">The sequence shown here is derived from an EMBL/GenBank/DDBJ whole genome shotgun (WGS) entry which is preliminary data.</text>
</comment>
<dbReference type="RefSeq" id="WP_354152476.1">
    <property type="nucleotide sequence ID" value="NZ_JBEPMN010000013.1"/>
</dbReference>
<dbReference type="EMBL" id="JBEPMN010000013">
    <property type="protein sequence ID" value="MET3662628.1"/>
    <property type="molecule type" value="Genomic_DNA"/>
</dbReference>
<gene>
    <name evidence="1" type="ORF">ABID44_002976</name>
</gene>
<reference evidence="1 2" key="1">
    <citation type="submission" date="2024-06" db="EMBL/GenBank/DDBJ databases">
        <title>Genomic Encyclopedia of Type Strains, Phase IV (KMG-IV): sequencing the most valuable type-strain genomes for metagenomic binning, comparative biology and taxonomic classification.</title>
        <authorList>
            <person name="Goeker M."/>
        </authorList>
    </citation>
    <scope>NUCLEOTIDE SEQUENCE [LARGE SCALE GENOMIC DNA]</scope>
    <source>
        <strain evidence="1 2">DSM 19730</strain>
    </source>
</reference>
<accession>A0ABV2KRF9</accession>
<evidence type="ECO:0000313" key="1">
    <source>
        <dbReference type="EMBL" id="MET3662628.1"/>
    </source>
</evidence>
<name>A0ABV2KRF9_9HYPH</name>
<dbReference type="NCBIfam" id="TIGR01563">
    <property type="entry name" value="gp16_SPP1"/>
    <property type="match status" value="1"/>
</dbReference>
<sequence length="111" mass="12179">MLASFINPGALRTELALEKVEAAPDGMGGFSEQWSEVATVFAHIEPLAAESRFGADRSLETVTHRITLRKREGVAGGMRFHRGGRIFQIVTVHDPDETGRYLVCRAREGAP</sequence>
<dbReference type="Gene3D" id="2.40.10.270">
    <property type="entry name" value="Bacteriophage SPP1 head-tail adaptor protein"/>
    <property type="match status" value="1"/>
</dbReference>
<dbReference type="InterPro" id="IPR038666">
    <property type="entry name" value="SSP1_head-tail_sf"/>
</dbReference>